<organism evidence="3 4">
    <name type="scientific">Bordetella genomosp. 1</name>
    <dbReference type="NCBI Taxonomy" id="1395607"/>
    <lineage>
        <taxon>Bacteria</taxon>
        <taxon>Pseudomonadati</taxon>
        <taxon>Pseudomonadota</taxon>
        <taxon>Betaproteobacteria</taxon>
        <taxon>Burkholderiales</taxon>
        <taxon>Alcaligenaceae</taxon>
        <taxon>Bordetella</taxon>
    </lineage>
</organism>
<keyword evidence="1" id="KW-1133">Transmembrane helix</keyword>
<dbReference type="Pfam" id="PF02517">
    <property type="entry name" value="Rce1-like"/>
    <property type="match status" value="1"/>
</dbReference>
<keyword evidence="1" id="KW-0472">Membrane</keyword>
<evidence type="ECO:0000313" key="3">
    <source>
        <dbReference type="EMBL" id="OZI58497.1"/>
    </source>
</evidence>
<dbReference type="Proteomes" id="UP000216354">
    <property type="component" value="Unassembled WGS sequence"/>
</dbReference>
<feature type="transmembrane region" description="Helical" evidence="1">
    <location>
        <begin position="266"/>
        <end position="289"/>
    </location>
</feature>
<feature type="transmembrane region" description="Helical" evidence="1">
    <location>
        <begin position="16"/>
        <end position="33"/>
    </location>
</feature>
<dbReference type="InterPro" id="IPR003675">
    <property type="entry name" value="Rce1/LyrA-like_dom"/>
</dbReference>
<feature type="transmembrane region" description="Helical" evidence="1">
    <location>
        <begin position="89"/>
        <end position="108"/>
    </location>
</feature>
<gene>
    <name evidence="3" type="ORF">CAL27_17535</name>
</gene>
<feature type="transmembrane region" description="Helical" evidence="1">
    <location>
        <begin position="231"/>
        <end position="260"/>
    </location>
</feature>
<evidence type="ECO:0000313" key="4">
    <source>
        <dbReference type="Proteomes" id="UP000216354"/>
    </source>
</evidence>
<feature type="transmembrane region" description="Helical" evidence="1">
    <location>
        <begin position="128"/>
        <end position="145"/>
    </location>
</feature>
<accession>A0ABX4EWK1</accession>
<name>A0ABX4EWK1_9BORD</name>
<evidence type="ECO:0000256" key="1">
    <source>
        <dbReference type="SAM" id="Phobius"/>
    </source>
</evidence>
<evidence type="ECO:0000259" key="2">
    <source>
        <dbReference type="Pfam" id="PF02517"/>
    </source>
</evidence>
<keyword evidence="4" id="KW-1185">Reference proteome</keyword>
<protein>
    <recommendedName>
        <fullName evidence="2">CAAX prenyl protease 2/Lysostaphin resistance protein A-like domain-containing protein</fullName>
    </recommendedName>
</protein>
<comment type="caution">
    <text evidence="3">The sequence shown here is derived from an EMBL/GenBank/DDBJ whole genome shotgun (WGS) entry which is preliminary data.</text>
</comment>
<feature type="transmembrane region" description="Helical" evidence="1">
    <location>
        <begin position="157"/>
        <end position="179"/>
    </location>
</feature>
<sequence length="291" mass="31027">MGSHTLRVRFVEPRPMTPGLAPWFLLTPAYVLLWPRATRPAALALAVAGLGFAAYDGQVDARALLALALLGLSAWAVRLRRGWPVPLGHALFIATAIALALHLLPGFHNPRVIDAVQFDPRALPFTMYLNYDKPLIALWIMLVLAPPRFGPDARATVGAALAAGAAACVLCLGTAWALGFTRWAPHWPAEGGLWLLNNAVFVTLAEEALFRGYVQERLTRRIGPWPACAIAALLFGLAHFAGGPALIALATLAGLCYGWAYRHGGLAAAVLAHLALNTAHFGLFVYPALAG</sequence>
<feature type="domain" description="CAAX prenyl protease 2/Lysostaphin resistance protein A-like" evidence="2">
    <location>
        <begin position="193"/>
        <end position="278"/>
    </location>
</feature>
<reference evidence="3 4" key="1">
    <citation type="submission" date="2017-05" db="EMBL/GenBank/DDBJ databases">
        <title>Complete and WGS of Bordetella genogroups.</title>
        <authorList>
            <person name="Spilker T."/>
            <person name="Lipuma J."/>
        </authorList>
    </citation>
    <scope>NUCLEOTIDE SEQUENCE [LARGE SCALE GENOMIC DNA]</scope>
    <source>
        <strain evidence="3 4">AU9795</strain>
    </source>
</reference>
<keyword evidence="1" id="KW-0812">Transmembrane</keyword>
<dbReference type="EMBL" id="NEVR01000004">
    <property type="protein sequence ID" value="OZI58497.1"/>
    <property type="molecule type" value="Genomic_DNA"/>
</dbReference>
<feature type="transmembrane region" description="Helical" evidence="1">
    <location>
        <begin position="191"/>
        <end position="210"/>
    </location>
</feature>
<proteinExistence type="predicted"/>